<evidence type="ECO:0000256" key="7">
    <source>
        <dbReference type="ARBA" id="ARBA00022989"/>
    </source>
</evidence>
<evidence type="ECO:0000256" key="5">
    <source>
        <dbReference type="ARBA" id="ARBA00022519"/>
    </source>
</evidence>
<evidence type="ECO:0000256" key="6">
    <source>
        <dbReference type="ARBA" id="ARBA00022692"/>
    </source>
</evidence>
<evidence type="ECO:0000256" key="3">
    <source>
        <dbReference type="ARBA" id="ARBA00022448"/>
    </source>
</evidence>
<evidence type="ECO:0000313" key="13">
    <source>
        <dbReference type="Proteomes" id="UP000613160"/>
    </source>
</evidence>
<evidence type="ECO:0000256" key="4">
    <source>
        <dbReference type="ARBA" id="ARBA00022475"/>
    </source>
</evidence>
<keyword evidence="7 11" id="KW-1133">Transmembrane helix</keyword>
<gene>
    <name evidence="12" type="ORF">GCM10011335_01400</name>
</gene>
<evidence type="ECO:0000256" key="1">
    <source>
        <dbReference type="ARBA" id="ARBA00004651"/>
    </source>
</evidence>
<feature type="transmembrane region" description="Helical" evidence="11">
    <location>
        <begin position="171"/>
        <end position="191"/>
    </location>
</feature>
<comment type="caution">
    <text evidence="12">The sequence shown here is derived from an EMBL/GenBank/DDBJ whole genome shotgun (WGS) entry which is preliminary data.</text>
</comment>
<evidence type="ECO:0000256" key="8">
    <source>
        <dbReference type="ARBA" id="ARBA00023136"/>
    </source>
</evidence>
<dbReference type="PANTHER" id="PTHR32196">
    <property type="entry name" value="ABC TRANSPORTER PERMEASE PROTEIN YPHD-RELATED-RELATED"/>
    <property type="match status" value="1"/>
</dbReference>
<keyword evidence="3" id="KW-0813">Transport</keyword>
<feature type="transmembrane region" description="Helical" evidence="11">
    <location>
        <begin position="302"/>
        <end position="320"/>
    </location>
</feature>
<dbReference type="Pfam" id="PF02653">
    <property type="entry name" value="BPD_transp_2"/>
    <property type="match status" value="1"/>
</dbReference>
<sequence length="326" mass="33069">MSEATLTTKRPGLKRLGRSYPFLFSFVGAAVIFAVTLVVNSFNGAGPILTAALTFGAFTVVVGLGQMFVITTGPGNIDLSVPSTIAFAGAVAMKLMEGQDSLIFLGLAAALGVGLVIGAFNYLLIRALKIPPIIATLSSSFIIQSLAIAYGRGLMIKPPPLLAEIATGRVAGLPIVALVALALSLVMAVVLHRTVYGRSVAAIGQNIRAAGLAGVKVDRVRFATYVLSAMLAALCGTLLAGFSGGASLNMGEEYLLASIAVVVVGGSAVAGGSSNVSGIWGAALFLTLLVTMLNTFGVGAGVRQLLTGLIIIAVITLAGGRKGARH</sequence>
<comment type="subcellular location">
    <subcellularLocation>
        <location evidence="1">Cell membrane</location>
        <topology evidence="1">Multi-pass membrane protein</topology>
    </subcellularLocation>
</comment>
<evidence type="ECO:0000256" key="10">
    <source>
        <dbReference type="ARBA" id="ARBA00039381"/>
    </source>
</evidence>
<evidence type="ECO:0000256" key="2">
    <source>
        <dbReference type="ARBA" id="ARBA00011262"/>
    </source>
</evidence>
<evidence type="ECO:0000256" key="11">
    <source>
        <dbReference type="SAM" id="Phobius"/>
    </source>
</evidence>
<dbReference type="EMBL" id="BMJJ01000001">
    <property type="protein sequence ID" value="GGD02455.1"/>
    <property type="molecule type" value="Genomic_DNA"/>
</dbReference>
<feature type="transmembrane region" description="Helical" evidence="11">
    <location>
        <begin position="222"/>
        <end position="242"/>
    </location>
</feature>
<protein>
    <recommendedName>
        <fullName evidence="10">Autoinducer 2 import system permease protein LsrD</fullName>
    </recommendedName>
</protein>
<dbReference type="GO" id="GO:0005886">
    <property type="term" value="C:plasma membrane"/>
    <property type="evidence" value="ECO:0007669"/>
    <property type="project" value="UniProtKB-SubCell"/>
</dbReference>
<keyword evidence="4" id="KW-1003">Cell membrane</keyword>
<evidence type="ECO:0000256" key="9">
    <source>
        <dbReference type="ARBA" id="ARBA00025439"/>
    </source>
</evidence>
<dbReference type="AlphaFoldDB" id="A0A916XS09"/>
<evidence type="ECO:0000313" key="12">
    <source>
        <dbReference type="EMBL" id="GGD02455.1"/>
    </source>
</evidence>
<feature type="transmembrane region" description="Helical" evidence="11">
    <location>
        <begin position="132"/>
        <end position="151"/>
    </location>
</feature>
<feature type="transmembrane region" description="Helical" evidence="11">
    <location>
        <begin position="20"/>
        <end position="42"/>
    </location>
</feature>
<comment type="function">
    <text evidence="9">Part of the ABC transporter complex LsrABCD involved in autoinducer 2 (AI-2) import. Probably responsible for the translocation of the substrate across the membrane.</text>
</comment>
<feature type="transmembrane region" description="Helical" evidence="11">
    <location>
        <begin position="278"/>
        <end position="296"/>
    </location>
</feature>
<keyword evidence="5" id="KW-0997">Cell inner membrane</keyword>
<feature type="transmembrane region" description="Helical" evidence="11">
    <location>
        <begin position="254"/>
        <end position="271"/>
    </location>
</feature>
<keyword evidence="13" id="KW-1185">Reference proteome</keyword>
<accession>A0A916XS09</accession>
<reference evidence="12" key="2">
    <citation type="submission" date="2020-09" db="EMBL/GenBank/DDBJ databases">
        <authorList>
            <person name="Sun Q."/>
            <person name="Zhou Y."/>
        </authorList>
    </citation>
    <scope>NUCLEOTIDE SEQUENCE</scope>
    <source>
        <strain evidence="12">CGMCC 1.15493</strain>
    </source>
</reference>
<dbReference type="Proteomes" id="UP000613160">
    <property type="component" value="Unassembled WGS sequence"/>
</dbReference>
<name>A0A916XS09_9HYPH</name>
<dbReference type="CDD" id="cd06579">
    <property type="entry name" value="TM_PBP1_transp_AraH_like"/>
    <property type="match status" value="1"/>
</dbReference>
<dbReference type="RefSeq" id="WP_188848566.1">
    <property type="nucleotide sequence ID" value="NZ_BMJJ01000001.1"/>
</dbReference>
<keyword evidence="6 11" id="KW-0812">Transmembrane</keyword>
<keyword evidence="8 11" id="KW-0472">Membrane</keyword>
<proteinExistence type="predicted"/>
<dbReference type="InterPro" id="IPR001851">
    <property type="entry name" value="ABC_transp_permease"/>
</dbReference>
<dbReference type="GO" id="GO:0022857">
    <property type="term" value="F:transmembrane transporter activity"/>
    <property type="evidence" value="ECO:0007669"/>
    <property type="project" value="InterPro"/>
</dbReference>
<dbReference type="PANTHER" id="PTHR32196:SF71">
    <property type="entry name" value="AUTOINDUCER 2 IMPORT SYSTEM PERMEASE PROTEIN LSRD"/>
    <property type="match status" value="1"/>
</dbReference>
<reference evidence="12" key="1">
    <citation type="journal article" date="2014" name="Int. J. Syst. Evol. Microbiol.">
        <title>Complete genome sequence of Corynebacterium casei LMG S-19264T (=DSM 44701T), isolated from a smear-ripened cheese.</title>
        <authorList>
            <consortium name="US DOE Joint Genome Institute (JGI-PGF)"/>
            <person name="Walter F."/>
            <person name="Albersmeier A."/>
            <person name="Kalinowski J."/>
            <person name="Ruckert C."/>
        </authorList>
    </citation>
    <scope>NUCLEOTIDE SEQUENCE</scope>
    <source>
        <strain evidence="12">CGMCC 1.15493</strain>
    </source>
</reference>
<feature type="transmembrane region" description="Helical" evidence="11">
    <location>
        <begin position="48"/>
        <end position="70"/>
    </location>
</feature>
<comment type="subunit">
    <text evidence="2">The complex is composed of two ATP-binding proteins (LsrA), two transmembrane proteins (LsrC and LsrD) and a solute-binding protein (LsrB).</text>
</comment>
<feature type="transmembrane region" description="Helical" evidence="11">
    <location>
        <begin position="102"/>
        <end position="125"/>
    </location>
</feature>
<organism evidence="12 13">
    <name type="scientific">Aureimonas glaciei</name>
    <dbReference type="NCBI Taxonomy" id="1776957"/>
    <lineage>
        <taxon>Bacteria</taxon>
        <taxon>Pseudomonadati</taxon>
        <taxon>Pseudomonadota</taxon>
        <taxon>Alphaproteobacteria</taxon>
        <taxon>Hyphomicrobiales</taxon>
        <taxon>Aurantimonadaceae</taxon>
        <taxon>Aureimonas</taxon>
    </lineage>
</organism>